<feature type="compositionally biased region" description="Basic residues" evidence="1">
    <location>
        <begin position="263"/>
        <end position="273"/>
    </location>
</feature>
<reference evidence="2" key="1">
    <citation type="journal article" date="2020" name="bioRxiv">
        <title>Comparative genomics of Chlamydomonas.</title>
        <authorList>
            <person name="Craig R.J."/>
            <person name="Hasan A.R."/>
            <person name="Ness R.W."/>
            <person name="Keightley P.D."/>
        </authorList>
    </citation>
    <scope>NUCLEOTIDE SEQUENCE</scope>
    <source>
        <strain evidence="2">CCAP 11/70</strain>
    </source>
</reference>
<evidence type="ECO:0008006" key="4">
    <source>
        <dbReference type="Google" id="ProtNLM"/>
    </source>
</evidence>
<dbReference type="Proteomes" id="UP000612055">
    <property type="component" value="Unassembled WGS sequence"/>
</dbReference>
<dbReference type="Gene3D" id="3.40.50.11350">
    <property type="match status" value="1"/>
</dbReference>
<evidence type="ECO:0000256" key="1">
    <source>
        <dbReference type="SAM" id="MobiDB-lite"/>
    </source>
</evidence>
<sequence>MLYDLDHLSKQQSIVTQEELLDAGWNGRLDFVGHVAGMRFVEAGNLDRFRALNVTWDEAHRFKDFNSFDCSSSSLCNIADHLRPFKYAGFMLYQTAVRDTGAACFRLKETGQVCHDMYLQVLQSLVRSRYMLDIVNRFREQSLGGADAPYLAVHIRPYEDICFDMWQQVDLHPVYYNMEDLEEVVGFRSLSLLGMVEEEIATQADFFIGSHVSSMSATVLQDRFARGQTSQSATTFMNTLSTPIKLKKRKKPSKGTQKALRKESRKQHRKARR</sequence>
<proteinExistence type="predicted"/>
<dbReference type="AlphaFoldDB" id="A0A835XX44"/>
<comment type="caution">
    <text evidence="2">The sequence shown here is derived from an EMBL/GenBank/DDBJ whole genome shotgun (WGS) entry which is preliminary data.</text>
</comment>
<gene>
    <name evidence="2" type="ORF">HYH03_010216</name>
</gene>
<name>A0A835XX44_9CHLO</name>
<accession>A0A835XX44</accession>
<feature type="region of interest" description="Disordered" evidence="1">
    <location>
        <begin position="244"/>
        <end position="273"/>
    </location>
</feature>
<organism evidence="2 3">
    <name type="scientific">Edaphochlamys debaryana</name>
    <dbReference type="NCBI Taxonomy" id="47281"/>
    <lineage>
        <taxon>Eukaryota</taxon>
        <taxon>Viridiplantae</taxon>
        <taxon>Chlorophyta</taxon>
        <taxon>core chlorophytes</taxon>
        <taxon>Chlorophyceae</taxon>
        <taxon>CS clade</taxon>
        <taxon>Chlamydomonadales</taxon>
        <taxon>Chlamydomonadales incertae sedis</taxon>
        <taxon>Edaphochlamys</taxon>
    </lineage>
</organism>
<dbReference type="EMBL" id="JAEHOE010000053">
    <property type="protein sequence ID" value="KAG2491429.1"/>
    <property type="molecule type" value="Genomic_DNA"/>
</dbReference>
<keyword evidence="3" id="KW-1185">Reference proteome</keyword>
<dbReference type="CDD" id="cd11296">
    <property type="entry name" value="O-FucT_like"/>
    <property type="match status" value="1"/>
</dbReference>
<evidence type="ECO:0000313" key="3">
    <source>
        <dbReference type="Proteomes" id="UP000612055"/>
    </source>
</evidence>
<protein>
    <recommendedName>
        <fullName evidence="4">O-fucosyltransferase family protein</fullName>
    </recommendedName>
</protein>
<dbReference type="OrthoDB" id="527642at2759"/>
<evidence type="ECO:0000313" key="2">
    <source>
        <dbReference type="EMBL" id="KAG2491429.1"/>
    </source>
</evidence>